<organism evidence="6 7">
    <name type="scientific">Smittium simulii</name>
    <dbReference type="NCBI Taxonomy" id="133385"/>
    <lineage>
        <taxon>Eukaryota</taxon>
        <taxon>Fungi</taxon>
        <taxon>Fungi incertae sedis</taxon>
        <taxon>Zoopagomycota</taxon>
        <taxon>Kickxellomycotina</taxon>
        <taxon>Harpellomycetes</taxon>
        <taxon>Harpellales</taxon>
        <taxon>Legeriomycetaceae</taxon>
        <taxon>Smittium</taxon>
    </lineage>
</organism>
<feature type="compositionally biased region" description="Low complexity" evidence="3">
    <location>
        <begin position="1262"/>
        <end position="1277"/>
    </location>
</feature>
<dbReference type="InterPro" id="IPR048266">
    <property type="entry name" value="Rax2-like_second"/>
</dbReference>
<dbReference type="SUPFAM" id="SSF50044">
    <property type="entry name" value="SH3-domain"/>
    <property type="match status" value="1"/>
</dbReference>
<dbReference type="PROSITE" id="PS50002">
    <property type="entry name" value="SH3"/>
    <property type="match status" value="1"/>
</dbReference>
<dbReference type="GO" id="GO:1902929">
    <property type="term" value="C:plasma membrane of growing cell tip"/>
    <property type="evidence" value="ECO:0007669"/>
    <property type="project" value="TreeGrafter"/>
</dbReference>
<keyword evidence="1 2" id="KW-0728">SH3 domain</keyword>
<reference evidence="6 7" key="1">
    <citation type="journal article" date="2018" name="MBio">
        <title>Comparative Genomics Reveals the Core Gene Toolbox for the Fungus-Insect Symbiosis.</title>
        <authorList>
            <person name="Wang Y."/>
            <person name="Stata M."/>
            <person name="Wang W."/>
            <person name="Stajich J.E."/>
            <person name="White M.M."/>
            <person name="Moncalvo J.M."/>
        </authorList>
    </citation>
    <scope>NUCLEOTIDE SEQUENCE [LARGE SCALE GENOMIC DNA]</scope>
    <source>
        <strain evidence="6 7">SWE-8-4</strain>
    </source>
</reference>
<dbReference type="Pfam" id="PF12768">
    <property type="entry name" value="Rax2"/>
    <property type="match status" value="1"/>
</dbReference>
<gene>
    <name evidence="6" type="ORF">BB561_004425</name>
</gene>
<evidence type="ECO:0000256" key="4">
    <source>
        <dbReference type="SAM" id="Phobius"/>
    </source>
</evidence>
<keyword evidence="4" id="KW-1133">Transmembrane helix</keyword>
<keyword evidence="4" id="KW-0472">Membrane</keyword>
<dbReference type="Pfam" id="PF20842">
    <property type="entry name" value="Rax2_2"/>
    <property type="match status" value="1"/>
</dbReference>
<dbReference type="OrthoDB" id="2503993at2759"/>
<evidence type="ECO:0000256" key="2">
    <source>
        <dbReference type="PROSITE-ProRule" id="PRU00192"/>
    </source>
</evidence>
<proteinExistence type="predicted"/>
<dbReference type="Gene3D" id="2.30.30.40">
    <property type="entry name" value="SH3 Domains"/>
    <property type="match status" value="1"/>
</dbReference>
<comment type="caution">
    <text evidence="6">The sequence shown here is derived from an EMBL/GenBank/DDBJ whole genome shotgun (WGS) entry which is preliminary data.</text>
</comment>
<evidence type="ECO:0000313" key="6">
    <source>
        <dbReference type="EMBL" id="PVU91360.1"/>
    </source>
</evidence>
<feature type="domain" description="SH3" evidence="5">
    <location>
        <begin position="1395"/>
        <end position="1460"/>
    </location>
</feature>
<dbReference type="Pfam" id="PF00018">
    <property type="entry name" value="SH3_1"/>
    <property type="match status" value="1"/>
</dbReference>
<dbReference type="PANTHER" id="PTHR31778:SF2">
    <property type="entry name" value="BUD SITE SELECTION PROTEIN RAX2"/>
    <property type="match status" value="1"/>
</dbReference>
<dbReference type="InterPro" id="IPR024982">
    <property type="entry name" value="Rax2-like_C"/>
</dbReference>
<name>A0A2T9YGB2_9FUNG</name>
<evidence type="ECO:0000256" key="3">
    <source>
        <dbReference type="SAM" id="MobiDB-lite"/>
    </source>
</evidence>
<evidence type="ECO:0000259" key="5">
    <source>
        <dbReference type="PROSITE" id="PS50002"/>
    </source>
</evidence>
<dbReference type="SUPFAM" id="SSF50965">
    <property type="entry name" value="Galactose oxidase, central domain"/>
    <property type="match status" value="1"/>
</dbReference>
<feature type="transmembrane region" description="Helical" evidence="4">
    <location>
        <begin position="1134"/>
        <end position="1161"/>
    </location>
</feature>
<dbReference type="InterPro" id="IPR011043">
    <property type="entry name" value="Gal_Oxase/kelch_b-propeller"/>
</dbReference>
<dbReference type="InterPro" id="IPR015915">
    <property type="entry name" value="Kelch-typ_b-propeller"/>
</dbReference>
<dbReference type="InterPro" id="IPR048265">
    <property type="entry name" value="Rax2-like_third"/>
</dbReference>
<protein>
    <recommendedName>
        <fullName evidence="5">SH3 domain-containing protein</fullName>
    </recommendedName>
</protein>
<dbReference type="STRING" id="133385.A0A2T9YGB2"/>
<dbReference type="PANTHER" id="PTHR31778">
    <property type="entry name" value="BUD SITE SELECTION PROTEIN RAX2"/>
    <property type="match status" value="1"/>
</dbReference>
<evidence type="ECO:0000256" key="1">
    <source>
        <dbReference type="ARBA" id="ARBA00022443"/>
    </source>
</evidence>
<dbReference type="Proteomes" id="UP000245383">
    <property type="component" value="Unassembled WGS sequence"/>
</dbReference>
<evidence type="ECO:0000313" key="7">
    <source>
        <dbReference type="Proteomes" id="UP000245383"/>
    </source>
</evidence>
<dbReference type="EMBL" id="MBFR01000205">
    <property type="protein sequence ID" value="PVU91360.1"/>
    <property type="molecule type" value="Genomic_DNA"/>
</dbReference>
<feature type="region of interest" description="Disordered" evidence="3">
    <location>
        <begin position="1247"/>
        <end position="1277"/>
    </location>
</feature>
<dbReference type="InterPro" id="IPR036028">
    <property type="entry name" value="SH3-like_dom_sf"/>
</dbReference>
<dbReference type="SMART" id="SM00326">
    <property type="entry name" value="SH3"/>
    <property type="match status" value="1"/>
</dbReference>
<dbReference type="Gene3D" id="2.120.10.80">
    <property type="entry name" value="Kelch-type beta propeller"/>
    <property type="match status" value="1"/>
</dbReference>
<keyword evidence="4" id="KW-0812">Transmembrane</keyword>
<dbReference type="CDD" id="cd00174">
    <property type="entry name" value="SH3"/>
    <property type="match status" value="1"/>
</dbReference>
<keyword evidence="7" id="KW-1185">Reference proteome</keyword>
<sequence>MFIFNTLSTFLVFYAFPLFSIFNVFAVSSDTVPSPLEAVLIGDFNGISNSPPLFFSNQASSKLVSFGHNSTNNLNIATAENEVITAACSLNFNNNSWSVVGGAFSSINGYKANNIFASSFDGRLLDFLLGLNGPVNALYCDQLNRIVWVGGNFTAPSEDYLFSTISSFNLWSGGFAGFDIESNSWIKSSWTGINGSVFSIAPNNDNSILWVGGNFNSTLDTRDDTSLSSQPVNIASQSVVGGNNNLFDVNADPLNAVCKGSPNDFSSPWLLRDLLPGYFQIMFHNKLAPTILRIKNTQFAGRGTQSIRVERLSDNAALQMIYIDKSTNLKKFCTNECYLDQNSTDWQEFEFDTKQDMSGIIINIVKWFGQGGGFAAVELYQRDAVVYGDDKLNFPSCNAQNFSNKISTTGTWTSLALLGSEERFVKSEISANQLNSSRFSPSLSAYPFLETDGFYDVYFEIPACSIANDCGQRGKIVAQIVTSPSPQGSYNITINQLVQDNTSLLIYSGYVTRSSSKFRPFVKIEIDYDSLSSSSNTRNIVFQNVKFIRKQSFTSLNGMFGFNLDRNSNSIDGSSYGTLQQGLPNGSIVTTLATTEKGIFIGGKFDKPSRNLAYYYNNELLSVPNNGIDGTVKSSTFYNNTLYVGGSFSGTADSTIKSSNFISLLTNQTSTDLIKFNKISGLNGVVNTMAPYTPVPGSILIGGYFSLATSSSSKDLNVALYDSFSNSWSYPPLLGSGINFAYFNGSDTIVSGPFKTVVNLEANGVARVSGGRDLESVSSYGSSLIPSSNGSLKVNAVAFQSAANSNPLLVFGGEFSTTDGSTNVAYVDGNAIIGLGTNIDAEVLSLATAGTLLLIGGYSNHDNKKFKGFATYDVETKKFQNKLPVFKSNNQNTSVKVASIVVRPNTSTAIVGGDFDKVGDINCQGVCTYDINQMRFSPLSDIPLNGYVNSLLIYKNLLLIGGEFINGSRTDYALIYDFKTLLFSPLLSSNDLSKRSDQDNISLPGPVAQITQYQNSSIFFLGTKQTGKSQYIYSYDILKGLTTFPSLSSASVVNSISVLPSKLYKSSDQNYILSALGILDLDSNKKASSALLNGNTWEQQFHAVKLDGSYGALNAISMAQTPVNVNQRKRMRTIWVILIAFAISLFIIFLIVLSGILYIYYKNKHESSYINSMAQDSPNGLQTVPLLGFARKNAEQELKHNSSSNDRELGNNVNEKLYSPVNIYSNSHPLVSTDSLKNVQTTQNIPIAALRTTTDSENSNYNSNRKQSSISSNNSQVISPRINYVDNNYLQEPSSNRNANFGNTSYNNPISKSPVSFFNANKILDNNNSQSKFDKNQENILSSNSETRPLYNMPDGKQLDSKDFQDNNSEYENSAFAQKQTLKKNLANPIRDTLKIYPMYYAKFTFNSREEGELGFNAGDRVFVIDKSDEIWWMGIVDRGPDTPLEQGLFPATYIDSKPPNPSHIDLE</sequence>
<accession>A0A2T9YGB2</accession>
<dbReference type="Pfam" id="PF20843">
    <property type="entry name" value="Rax2_3"/>
    <property type="match status" value="1"/>
</dbReference>
<dbReference type="InterPro" id="IPR001452">
    <property type="entry name" value="SH3_domain"/>
</dbReference>
<feature type="compositionally biased region" description="Polar residues" evidence="3">
    <location>
        <begin position="1247"/>
        <end position="1261"/>
    </location>
</feature>